<dbReference type="SUPFAM" id="SSF53098">
    <property type="entry name" value="Ribonuclease H-like"/>
    <property type="match status" value="1"/>
</dbReference>
<dbReference type="PANTHER" id="PTHR48475">
    <property type="entry name" value="RIBONUCLEASE H"/>
    <property type="match status" value="1"/>
</dbReference>
<evidence type="ECO:0000313" key="1">
    <source>
        <dbReference type="EMBL" id="WOH00578.1"/>
    </source>
</evidence>
<keyword evidence="2" id="KW-1185">Reference proteome</keyword>
<dbReference type="Gene3D" id="3.30.420.10">
    <property type="entry name" value="Ribonuclease H-like superfamily/Ribonuclease H"/>
    <property type="match status" value="1"/>
</dbReference>
<name>A0AAF1B123_DAUCS</name>
<organism evidence="1 2">
    <name type="scientific">Daucus carota subsp. sativus</name>
    <name type="common">Carrot</name>
    <dbReference type="NCBI Taxonomy" id="79200"/>
    <lineage>
        <taxon>Eukaryota</taxon>
        <taxon>Viridiplantae</taxon>
        <taxon>Streptophyta</taxon>
        <taxon>Embryophyta</taxon>
        <taxon>Tracheophyta</taxon>
        <taxon>Spermatophyta</taxon>
        <taxon>Magnoliopsida</taxon>
        <taxon>eudicotyledons</taxon>
        <taxon>Gunneridae</taxon>
        <taxon>Pentapetalae</taxon>
        <taxon>asterids</taxon>
        <taxon>campanulids</taxon>
        <taxon>Apiales</taxon>
        <taxon>Apiaceae</taxon>
        <taxon>Apioideae</taxon>
        <taxon>Scandiceae</taxon>
        <taxon>Daucinae</taxon>
        <taxon>Daucus</taxon>
        <taxon>Daucus sect. Daucus</taxon>
    </lineage>
</organism>
<dbReference type="PANTHER" id="PTHR48475:SF2">
    <property type="entry name" value="RIBONUCLEASE H"/>
    <property type="match status" value="1"/>
</dbReference>
<dbReference type="InterPro" id="IPR036397">
    <property type="entry name" value="RNaseH_sf"/>
</dbReference>
<reference evidence="1" key="1">
    <citation type="journal article" date="2016" name="Nat. Genet.">
        <title>A high-quality carrot genome assembly provides new insights into carotenoid accumulation and asterid genome evolution.</title>
        <authorList>
            <person name="Iorizzo M."/>
            <person name="Ellison S."/>
            <person name="Senalik D."/>
            <person name="Zeng P."/>
            <person name="Satapoomin P."/>
            <person name="Huang J."/>
            <person name="Bowman M."/>
            <person name="Iovene M."/>
            <person name="Sanseverino W."/>
            <person name="Cavagnaro P."/>
            <person name="Yildiz M."/>
            <person name="Macko-Podgorni A."/>
            <person name="Moranska E."/>
            <person name="Grzebelus E."/>
            <person name="Grzebelus D."/>
            <person name="Ashrafi H."/>
            <person name="Zheng Z."/>
            <person name="Cheng S."/>
            <person name="Spooner D."/>
            <person name="Van Deynze A."/>
            <person name="Simon P."/>
        </authorList>
    </citation>
    <scope>NUCLEOTIDE SEQUENCE</scope>
    <source>
        <tissue evidence="1">Leaf</tissue>
    </source>
</reference>
<dbReference type="InterPro" id="IPR012337">
    <property type="entry name" value="RNaseH-like_sf"/>
</dbReference>
<sequence>MINFCEHLGIKKRFSAVCHPQSNGQTEAVNKIIKHTLKAKLEEKKGCWPEELPMVLWSYNTTPRSTTGETPFTLTYGCEAMVPVEVGAGSFRRDNYDPENNEVNHRLYLGLIEEVRDTA</sequence>
<accession>A0AAF1B123</accession>
<dbReference type="Proteomes" id="UP000077755">
    <property type="component" value="Chromosome 5"/>
</dbReference>
<evidence type="ECO:0008006" key="3">
    <source>
        <dbReference type="Google" id="ProtNLM"/>
    </source>
</evidence>
<protein>
    <recommendedName>
        <fullName evidence="3">Integrase catalytic domain-containing protein</fullName>
    </recommendedName>
</protein>
<proteinExistence type="predicted"/>
<dbReference type="GO" id="GO:0003676">
    <property type="term" value="F:nucleic acid binding"/>
    <property type="evidence" value="ECO:0007669"/>
    <property type="project" value="InterPro"/>
</dbReference>
<dbReference type="EMBL" id="CP093347">
    <property type="protein sequence ID" value="WOH00578.1"/>
    <property type="molecule type" value="Genomic_DNA"/>
</dbReference>
<dbReference type="AlphaFoldDB" id="A0AAF1B123"/>
<evidence type="ECO:0000313" key="2">
    <source>
        <dbReference type="Proteomes" id="UP000077755"/>
    </source>
</evidence>
<gene>
    <name evidence="1" type="ORF">DCAR_0519944</name>
</gene>
<reference evidence="1" key="2">
    <citation type="submission" date="2022-03" db="EMBL/GenBank/DDBJ databases">
        <title>Draft title - Genomic analysis of global carrot germplasm unveils the trajectory of domestication and the origin of high carotenoid orange carrot.</title>
        <authorList>
            <person name="Iorizzo M."/>
            <person name="Ellison S."/>
            <person name="Senalik D."/>
            <person name="Macko-Podgorni A."/>
            <person name="Grzebelus D."/>
            <person name="Bostan H."/>
            <person name="Rolling W."/>
            <person name="Curaba J."/>
            <person name="Simon P."/>
        </authorList>
    </citation>
    <scope>NUCLEOTIDE SEQUENCE</scope>
    <source>
        <tissue evidence="1">Leaf</tissue>
    </source>
</reference>